<evidence type="ECO:0000256" key="8">
    <source>
        <dbReference type="ARBA" id="ARBA00023170"/>
    </source>
</evidence>
<evidence type="ECO:0000259" key="11">
    <source>
        <dbReference type="PROSITE" id="PS50262"/>
    </source>
</evidence>
<dbReference type="PRINTS" id="PR00237">
    <property type="entry name" value="GPCRRHODOPSN"/>
</dbReference>
<organism evidence="12 13">
    <name type="scientific">Ridgeia piscesae</name>
    <name type="common">Tubeworm</name>
    <dbReference type="NCBI Taxonomy" id="27915"/>
    <lineage>
        <taxon>Eukaryota</taxon>
        <taxon>Metazoa</taxon>
        <taxon>Spiralia</taxon>
        <taxon>Lophotrochozoa</taxon>
        <taxon>Annelida</taxon>
        <taxon>Polychaeta</taxon>
        <taxon>Sedentaria</taxon>
        <taxon>Canalipalpata</taxon>
        <taxon>Sabellida</taxon>
        <taxon>Siboglinidae</taxon>
        <taxon>Ridgeia</taxon>
    </lineage>
</organism>
<dbReference type="GO" id="GO:0043410">
    <property type="term" value="P:positive regulation of MAPK cascade"/>
    <property type="evidence" value="ECO:0007669"/>
    <property type="project" value="TreeGrafter"/>
</dbReference>
<comment type="subcellular location">
    <subcellularLocation>
        <location evidence="1">Cell membrane</location>
        <topology evidence="1">Multi-pass membrane protein</topology>
    </subcellularLocation>
</comment>
<dbReference type="InterPro" id="IPR017452">
    <property type="entry name" value="GPCR_Rhodpsn_7TM"/>
</dbReference>
<sequence>MAAVTAFAGTVTLLVTLVSLAFVTTTVNVTVMACVATEKKLHTTLGMYMFSLAIADGLVGLLVMPAMTVYTMYGLWPLGDILCTVWVCVDFSCCTVSTLHVLLFAHDRFRALYRPIDYNATCMNFSYALRWIAVAWSVGTGVWIPVILYYRAVSPAVDNDCYYIPPPLYVLIQSVFVYHLPLALIVVIYVVCVNRLRNRFRVIANSHQHQIAATASPASPTEAILPTVDSLSVAGAPSADTMHSQALERQEQRRRRHIRSLQTLGAVIAAFMLCWLPFCFFWPISAYCLDCISANLYQYSYWSAYLNSTINPLLYFAFQRDFRVAFATLRVRLCGCCLRGPD</sequence>
<dbReference type="SUPFAM" id="SSF81321">
    <property type="entry name" value="Family A G protein-coupled receptor-like"/>
    <property type="match status" value="1"/>
</dbReference>
<evidence type="ECO:0000256" key="10">
    <source>
        <dbReference type="SAM" id="Phobius"/>
    </source>
</evidence>
<feature type="transmembrane region" description="Helical" evidence="10">
    <location>
        <begin position="6"/>
        <end position="36"/>
    </location>
</feature>
<dbReference type="InterPro" id="IPR000276">
    <property type="entry name" value="GPCR_Rhodpsn"/>
</dbReference>
<dbReference type="GO" id="GO:0071880">
    <property type="term" value="P:adenylate cyclase-activating adrenergic receptor signaling pathway"/>
    <property type="evidence" value="ECO:0007669"/>
    <property type="project" value="TreeGrafter"/>
</dbReference>
<gene>
    <name evidence="12" type="ORF">NP493_22g04046</name>
</gene>
<evidence type="ECO:0000256" key="9">
    <source>
        <dbReference type="ARBA" id="ARBA00023224"/>
    </source>
</evidence>
<feature type="transmembrane region" description="Helical" evidence="10">
    <location>
        <begin position="263"/>
        <end position="284"/>
    </location>
</feature>
<dbReference type="PANTHER" id="PTHR24248">
    <property type="entry name" value="ADRENERGIC RECEPTOR-RELATED G-PROTEIN COUPLED RECEPTOR"/>
    <property type="match status" value="1"/>
</dbReference>
<protein>
    <recommendedName>
        <fullName evidence="11">G-protein coupled receptors family 1 profile domain-containing protein</fullName>
    </recommendedName>
</protein>
<name>A0AAD9PDR7_RIDPI</name>
<keyword evidence="2" id="KW-1003">Cell membrane</keyword>
<feature type="transmembrane region" description="Helical" evidence="10">
    <location>
        <begin position="84"/>
        <end position="106"/>
    </location>
</feature>
<keyword evidence="9" id="KW-0807">Transducer</keyword>
<evidence type="ECO:0000256" key="3">
    <source>
        <dbReference type="ARBA" id="ARBA00022692"/>
    </source>
</evidence>
<proteinExistence type="predicted"/>
<reference evidence="12" key="1">
    <citation type="journal article" date="2023" name="Mol. Biol. Evol.">
        <title>Third-Generation Sequencing Reveals the Adaptive Role of the Epigenome in Three Deep-Sea Polychaetes.</title>
        <authorList>
            <person name="Perez M."/>
            <person name="Aroh O."/>
            <person name="Sun Y."/>
            <person name="Lan Y."/>
            <person name="Juniper S.K."/>
            <person name="Young C.R."/>
            <person name="Angers B."/>
            <person name="Qian P.Y."/>
        </authorList>
    </citation>
    <scope>NUCLEOTIDE SEQUENCE</scope>
    <source>
        <strain evidence="12">R07B-5</strain>
    </source>
</reference>
<keyword evidence="13" id="KW-1185">Reference proteome</keyword>
<keyword evidence="6 10" id="KW-0472">Membrane</keyword>
<dbReference type="Gene3D" id="1.20.1070.10">
    <property type="entry name" value="Rhodopsin 7-helix transmembrane proteins"/>
    <property type="match status" value="1"/>
</dbReference>
<evidence type="ECO:0000256" key="1">
    <source>
        <dbReference type="ARBA" id="ARBA00004651"/>
    </source>
</evidence>
<feature type="transmembrane region" description="Helical" evidence="10">
    <location>
        <begin position="48"/>
        <end position="72"/>
    </location>
</feature>
<comment type="caution">
    <text evidence="12">The sequence shown here is derived from an EMBL/GenBank/DDBJ whole genome shotgun (WGS) entry which is preliminary data.</text>
</comment>
<evidence type="ECO:0000256" key="7">
    <source>
        <dbReference type="ARBA" id="ARBA00023157"/>
    </source>
</evidence>
<evidence type="ECO:0000256" key="6">
    <source>
        <dbReference type="ARBA" id="ARBA00023136"/>
    </source>
</evidence>
<feature type="transmembrane region" description="Helical" evidence="10">
    <location>
        <begin position="170"/>
        <end position="192"/>
    </location>
</feature>
<keyword evidence="3 10" id="KW-0812">Transmembrane</keyword>
<evidence type="ECO:0000313" key="12">
    <source>
        <dbReference type="EMBL" id="KAK2192814.1"/>
    </source>
</evidence>
<keyword evidence="5" id="KW-0297">G-protein coupled receptor</keyword>
<dbReference type="EMBL" id="JAODUO010000022">
    <property type="protein sequence ID" value="KAK2192814.1"/>
    <property type="molecule type" value="Genomic_DNA"/>
</dbReference>
<dbReference type="PANTHER" id="PTHR24248:SF199">
    <property type="entry name" value="IP13425P-RELATED"/>
    <property type="match status" value="1"/>
</dbReference>
<dbReference type="GO" id="GO:0005886">
    <property type="term" value="C:plasma membrane"/>
    <property type="evidence" value="ECO:0007669"/>
    <property type="project" value="UniProtKB-SubCell"/>
</dbReference>
<evidence type="ECO:0000256" key="4">
    <source>
        <dbReference type="ARBA" id="ARBA00022989"/>
    </source>
</evidence>
<feature type="transmembrane region" description="Helical" evidence="10">
    <location>
        <begin position="127"/>
        <end position="150"/>
    </location>
</feature>
<dbReference type="Pfam" id="PF00001">
    <property type="entry name" value="7tm_1"/>
    <property type="match status" value="1"/>
</dbReference>
<keyword evidence="4 10" id="KW-1133">Transmembrane helix</keyword>
<feature type="domain" description="G-protein coupled receptors family 1 profile" evidence="11">
    <location>
        <begin position="27"/>
        <end position="315"/>
    </location>
</feature>
<dbReference type="PROSITE" id="PS50262">
    <property type="entry name" value="G_PROTEIN_RECEP_F1_2"/>
    <property type="match status" value="1"/>
</dbReference>
<keyword evidence="8" id="KW-0675">Receptor</keyword>
<dbReference type="AlphaFoldDB" id="A0AAD9PDR7"/>
<evidence type="ECO:0000256" key="2">
    <source>
        <dbReference type="ARBA" id="ARBA00022475"/>
    </source>
</evidence>
<dbReference type="GO" id="GO:0004993">
    <property type="term" value="F:G protein-coupled serotonin receptor activity"/>
    <property type="evidence" value="ECO:0007669"/>
    <property type="project" value="UniProtKB-ARBA"/>
</dbReference>
<dbReference type="Proteomes" id="UP001209878">
    <property type="component" value="Unassembled WGS sequence"/>
</dbReference>
<evidence type="ECO:0000256" key="5">
    <source>
        <dbReference type="ARBA" id="ARBA00023040"/>
    </source>
</evidence>
<keyword evidence="7" id="KW-1015">Disulfide bond</keyword>
<accession>A0AAD9PDR7</accession>
<evidence type="ECO:0000313" key="13">
    <source>
        <dbReference type="Proteomes" id="UP001209878"/>
    </source>
</evidence>